<dbReference type="PROSITE" id="PS51050">
    <property type="entry name" value="ZF_CW"/>
    <property type="match status" value="1"/>
</dbReference>
<dbReference type="Proteomes" id="UP000489600">
    <property type="component" value="Unassembled WGS sequence"/>
</dbReference>
<evidence type="ECO:0000256" key="10">
    <source>
        <dbReference type="SAM" id="MobiDB-lite"/>
    </source>
</evidence>
<keyword evidence="8" id="KW-0539">Nucleus</keyword>
<keyword evidence="4" id="KW-0862">Zinc</keyword>
<keyword evidence="3" id="KW-0863">Zinc-finger</keyword>
<keyword evidence="2" id="KW-0479">Metal-binding</keyword>
<dbReference type="Pfam" id="PF01429">
    <property type="entry name" value="MBD"/>
    <property type="match status" value="1"/>
</dbReference>
<evidence type="ECO:0000256" key="3">
    <source>
        <dbReference type="ARBA" id="ARBA00022771"/>
    </source>
</evidence>
<protein>
    <recommendedName>
        <fullName evidence="15">MBD domain-containing protein</fullName>
    </recommendedName>
</protein>
<dbReference type="GO" id="GO:0008270">
    <property type="term" value="F:zinc ion binding"/>
    <property type="evidence" value="ECO:0007669"/>
    <property type="project" value="UniProtKB-KW"/>
</dbReference>
<dbReference type="PANTHER" id="PTHR12396">
    <property type="entry name" value="METHYL-CPG BINDING PROTEIN, MBD"/>
    <property type="match status" value="1"/>
</dbReference>
<reference evidence="13" key="1">
    <citation type="submission" date="2019-07" db="EMBL/GenBank/DDBJ databases">
        <authorList>
            <person name="Dittberner H."/>
        </authorList>
    </citation>
    <scope>NUCLEOTIDE SEQUENCE [LARGE SCALE GENOMIC DNA]</scope>
</reference>
<feature type="domain" description="MBD" evidence="11">
    <location>
        <begin position="143"/>
        <end position="217"/>
    </location>
</feature>
<dbReference type="SMART" id="SM00391">
    <property type="entry name" value="MBD"/>
    <property type="match status" value="1"/>
</dbReference>
<evidence type="ECO:0000259" key="12">
    <source>
        <dbReference type="PROSITE" id="PS51050"/>
    </source>
</evidence>
<sequence>MSRSSSIMEEGKVAPFSKDMDLRAVQSSGASISSSPAEVTEDHRSNQLVLYDSKGNDTEEEEEVLPIQSHPPSSKRESPSIGAFTVQCASCFKWRLMPSMEKYEEIREQLLENPFFCETAREWKPNMSCDVPEDISQDGTRLWAIDKPSIARPPAGWQRLLRIRGEGGTRFADVYYVAPSGKKLRSTVEVQKYLNDHPQYTREGVKLSQFSFQIPKPLQDNYVRKRPRLMESSDNANTPAATEANPLTWISPDDHTTLQLGKPTEPRLYDSHHPSS</sequence>
<feature type="compositionally biased region" description="Basic and acidic residues" evidence="10">
    <location>
        <begin position="264"/>
        <end position="276"/>
    </location>
</feature>
<dbReference type="OrthoDB" id="10072024at2759"/>
<feature type="domain" description="CW-type" evidence="12">
    <location>
        <begin position="78"/>
        <end position="137"/>
    </location>
</feature>
<evidence type="ECO:0000256" key="7">
    <source>
        <dbReference type="ARBA" id="ARBA00023163"/>
    </source>
</evidence>
<feature type="region of interest" description="Disordered" evidence="10">
    <location>
        <begin position="1"/>
        <end position="20"/>
    </location>
</feature>
<keyword evidence="14" id="KW-1185">Reference proteome</keyword>
<comment type="subcellular location">
    <subcellularLocation>
        <location evidence="1">Nucleus</location>
    </subcellularLocation>
</comment>
<dbReference type="GO" id="GO:0003677">
    <property type="term" value="F:DNA binding"/>
    <property type="evidence" value="ECO:0007669"/>
    <property type="project" value="UniProtKB-KW"/>
</dbReference>
<dbReference type="Gene3D" id="3.30.40.100">
    <property type="match status" value="1"/>
</dbReference>
<dbReference type="InterPro" id="IPR001739">
    <property type="entry name" value="Methyl_CpG_DNA-bd"/>
</dbReference>
<dbReference type="EMBL" id="CABITT030000004">
    <property type="protein sequence ID" value="VVB01470.1"/>
    <property type="molecule type" value="Genomic_DNA"/>
</dbReference>
<dbReference type="FunFam" id="3.30.890.10:FF:000012">
    <property type="entry name" value="Methyl-CpG-binding domain-containing protein 1"/>
    <property type="match status" value="1"/>
</dbReference>
<dbReference type="Pfam" id="PF07496">
    <property type="entry name" value="zf-CW"/>
    <property type="match status" value="1"/>
</dbReference>
<evidence type="ECO:0000256" key="9">
    <source>
        <dbReference type="ARBA" id="ARBA00037139"/>
    </source>
</evidence>
<evidence type="ECO:0000313" key="14">
    <source>
        <dbReference type="Proteomes" id="UP000489600"/>
    </source>
</evidence>
<dbReference type="Gene3D" id="3.30.890.10">
    <property type="entry name" value="Methyl-cpg-binding Protein 2, Chain A"/>
    <property type="match status" value="1"/>
</dbReference>
<organism evidence="13 14">
    <name type="scientific">Arabis nemorensis</name>
    <dbReference type="NCBI Taxonomy" id="586526"/>
    <lineage>
        <taxon>Eukaryota</taxon>
        <taxon>Viridiplantae</taxon>
        <taxon>Streptophyta</taxon>
        <taxon>Embryophyta</taxon>
        <taxon>Tracheophyta</taxon>
        <taxon>Spermatophyta</taxon>
        <taxon>Magnoliopsida</taxon>
        <taxon>eudicotyledons</taxon>
        <taxon>Gunneridae</taxon>
        <taxon>Pentapetalae</taxon>
        <taxon>rosids</taxon>
        <taxon>malvids</taxon>
        <taxon>Brassicales</taxon>
        <taxon>Brassicaceae</taxon>
        <taxon>Arabideae</taxon>
        <taxon>Arabis</taxon>
    </lineage>
</organism>
<dbReference type="CDD" id="cd01396">
    <property type="entry name" value="MeCP2_MBD"/>
    <property type="match status" value="1"/>
</dbReference>
<name>A0A565BIJ9_9BRAS</name>
<dbReference type="PANTHER" id="PTHR12396:SF0">
    <property type="entry name" value="METHYL-CPG BINDING DOMAIN PROTEIN-LIKE, ISOFORM C"/>
    <property type="match status" value="1"/>
</dbReference>
<feature type="region of interest" description="Disordered" evidence="10">
    <location>
        <begin position="231"/>
        <end position="276"/>
    </location>
</feature>
<comment type="function">
    <text evidence="9">Probable transcriptional regulator.</text>
</comment>
<evidence type="ECO:0000256" key="2">
    <source>
        <dbReference type="ARBA" id="ARBA00022723"/>
    </source>
</evidence>
<comment type="caution">
    <text evidence="13">The sequence shown here is derived from an EMBL/GenBank/DDBJ whole genome shotgun (WGS) entry which is preliminary data.</text>
</comment>
<feature type="compositionally biased region" description="Low complexity" evidence="10">
    <location>
        <begin position="235"/>
        <end position="246"/>
    </location>
</feature>
<keyword evidence="6" id="KW-0238">DNA-binding</keyword>
<keyword evidence="7" id="KW-0804">Transcription</keyword>
<gene>
    <name evidence="13" type="ORF">ANE_LOCUS11914</name>
</gene>
<dbReference type="AlphaFoldDB" id="A0A565BIJ9"/>
<evidence type="ECO:0000256" key="8">
    <source>
        <dbReference type="ARBA" id="ARBA00023242"/>
    </source>
</evidence>
<dbReference type="PROSITE" id="PS50982">
    <property type="entry name" value="MBD"/>
    <property type="match status" value="1"/>
</dbReference>
<dbReference type="GO" id="GO:0000118">
    <property type="term" value="C:histone deacetylase complex"/>
    <property type="evidence" value="ECO:0007669"/>
    <property type="project" value="UniProtKB-ARBA"/>
</dbReference>
<evidence type="ECO:0000313" key="13">
    <source>
        <dbReference type="EMBL" id="VVB01470.1"/>
    </source>
</evidence>
<proteinExistence type="predicted"/>
<evidence type="ECO:0000256" key="1">
    <source>
        <dbReference type="ARBA" id="ARBA00004123"/>
    </source>
</evidence>
<dbReference type="InterPro" id="IPR011124">
    <property type="entry name" value="Znf_CW"/>
</dbReference>
<evidence type="ECO:0000256" key="6">
    <source>
        <dbReference type="ARBA" id="ARBA00023125"/>
    </source>
</evidence>
<evidence type="ECO:0000256" key="5">
    <source>
        <dbReference type="ARBA" id="ARBA00023015"/>
    </source>
</evidence>
<dbReference type="InterPro" id="IPR016177">
    <property type="entry name" value="DNA-bd_dom_sf"/>
</dbReference>
<feature type="region of interest" description="Disordered" evidence="10">
    <location>
        <begin position="26"/>
        <end position="79"/>
    </location>
</feature>
<evidence type="ECO:0008006" key="15">
    <source>
        <dbReference type="Google" id="ProtNLM"/>
    </source>
</evidence>
<dbReference type="SUPFAM" id="SSF54171">
    <property type="entry name" value="DNA-binding domain"/>
    <property type="match status" value="1"/>
</dbReference>
<evidence type="ECO:0000259" key="11">
    <source>
        <dbReference type="PROSITE" id="PS50982"/>
    </source>
</evidence>
<keyword evidence="5" id="KW-0805">Transcription regulation</keyword>
<evidence type="ECO:0000256" key="4">
    <source>
        <dbReference type="ARBA" id="ARBA00022833"/>
    </source>
</evidence>
<accession>A0A565BIJ9</accession>
<dbReference type="FunFam" id="3.30.40.100:FF:000008">
    <property type="entry name" value="Methyl-CpG-binding domain-containing protein 2"/>
    <property type="match status" value="1"/>
</dbReference>